<name>A0A6J4HBX1_9CHLR</name>
<dbReference type="Pfam" id="PF13469">
    <property type="entry name" value="Sulfotransfer_3"/>
    <property type="match status" value="1"/>
</dbReference>
<evidence type="ECO:0000313" key="1">
    <source>
        <dbReference type="EMBL" id="CAA9219261.1"/>
    </source>
</evidence>
<dbReference type="InterPro" id="IPR051135">
    <property type="entry name" value="Gal/GlcNAc/GalNAc_ST"/>
</dbReference>
<dbReference type="EMBL" id="CADCTR010000122">
    <property type="protein sequence ID" value="CAA9219261.1"/>
    <property type="molecule type" value="Genomic_DNA"/>
</dbReference>
<dbReference type="AlphaFoldDB" id="A0A6J4HBX1"/>
<dbReference type="SUPFAM" id="SSF52540">
    <property type="entry name" value="P-loop containing nucleoside triphosphate hydrolases"/>
    <property type="match status" value="1"/>
</dbReference>
<dbReference type="InterPro" id="IPR027417">
    <property type="entry name" value="P-loop_NTPase"/>
</dbReference>
<dbReference type="GO" id="GO:0001517">
    <property type="term" value="F:N-acetylglucosamine 6-O-sulfotransferase activity"/>
    <property type="evidence" value="ECO:0007669"/>
    <property type="project" value="TreeGrafter"/>
</dbReference>
<dbReference type="Gene3D" id="3.40.50.300">
    <property type="entry name" value="P-loop containing nucleotide triphosphate hydrolases"/>
    <property type="match status" value="1"/>
</dbReference>
<sequence>MESVGEVNKLVRTGWISRESLRGIDQKGLRRPICTCGKRLDVLYVDTPDEACPFWSSVRREWIERTNGDGIESYPKLQSDFEPQRRWPRLLYEKGRRSASFQSYAGLTRAFFESVRAVSGKSVIVDCSKISVRAFALSMVPGIDLYVVHLVRDGRGVIASHIRSFREDPRAGVRRDHKDRPMFDVRSSRVVHLVSLLRWIVGNLLSEWVCIQLGPERTMRLRYEDFVADPKGALDNIGSLIELDLTEVADAASSGKPMQAGHNVGGNKTKKSGVITLRPDAQEWRTVLSPTEQRLSWVLMGWLMRRYGYKR</sequence>
<dbReference type="PANTHER" id="PTHR10704:SF44">
    <property type="entry name" value="LD35051P-RELATED"/>
    <property type="match status" value="1"/>
</dbReference>
<accession>A0A6J4HBX1</accession>
<dbReference type="PANTHER" id="PTHR10704">
    <property type="entry name" value="CARBOHYDRATE SULFOTRANSFERASE"/>
    <property type="match status" value="1"/>
</dbReference>
<dbReference type="GO" id="GO:0006044">
    <property type="term" value="P:N-acetylglucosamine metabolic process"/>
    <property type="evidence" value="ECO:0007669"/>
    <property type="project" value="TreeGrafter"/>
</dbReference>
<protein>
    <recommendedName>
        <fullName evidence="2">Sulfotransferase domain-containing protein</fullName>
    </recommendedName>
</protein>
<proteinExistence type="predicted"/>
<reference evidence="1" key="1">
    <citation type="submission" date="2020-02" db="EMBL/GenBank/DDBJ databases">
        <authorList>
            <person name="Meier V. D."/>
        </authorList>
    </citation>
    <scope>NUCLEOTIDE SEQUENCE</scope>
    <source>
        <strain evidence="1">AVDCRST_MAG93</strain>
    </source>
</reference>
<organism evidence="1">
    <name type="scientific">uncultured Chloroflexia bacterium</name>
    <dbReference type="NCBI Taxonomy" id="1672391"/>
    <lineage>
        <taxon>Bacteria</taxon>
        <taxon>Bacillati</taxon>
        <taxon>Chloroflexota</taxon>
        <taxon>Chloroflexia</taxon>
        <taxon>environmental samples</taxon>
    </lineage>
</organism>
<gene>
    <name evidence="1" type="ORF">AVDCRST_MAG93-377</name>
</gene>
<dbReference type="GO" id="GO:0006790">
    <property type="term" value="P:sulfur compound metabolic process"/>
    <property type="evidence" value="ECO:0007669"/>
    <property type="project" value="TreeGrafter"/>
</dbReference>
<evidence type="ECO:0008006" key="2">
    <source>
        <dbReference type="Google" id="ProtNLM"/>
    </source>
</evidence>